<evidence type="ECO:0000313" key="3">
    <source>
        <dbReference type="Proteomes" id="UP000406256"/>
    </source>
</evidence>
<keyword evidence="3" id="KW-1185">Reference proteome</keyword>
<dbReference type="EMBL" id="CABPSB010000009">
    <property type="protein sequence ID" value="VVE14484.1"/>
    <property type="molecule type" value="Genomic_DNA"/>
</dbReference>
<feature type="region of interest" description="Disordered" evidence="1">
    <location>
        <begin position="197"/>
        <end position="240"/>
    </location>
</feature>
<accession>A0A5E4VTA7</accession>
<dbReference type="Proteomes" id="UP000406256">
    <property type="component" value="Unassembled WGS sequence"/>
</dbReference>
<reference evidence="2 3" key="1">
    <citation type="submission" date="2019-08" db="EMBL/GenBank/DDBJ databases">
        <authorList>
            <person name="Peeters C."/>
        </authorList>
    </citation>
    <scope>NUCLEOTIDE SEQUENCE [LARGE SCALE GENOMIC DNA]</scope>
    <source>
        <strain evidence="2 3">LMG 31108</strain>
    </source>
</reference>
<dbReference type="AlphaFoldDB" id="A0A5E4VTA7"/>
<protein>
    <submittedName>
        <fullName evidence="2">Uncharacterized protein</fullName>
    </submittedName>
</protein>
<organism evidence="2 3">
    <name type="scientific">Pandoraea anhela</name>
    <dbReference type="NCBI Taxonomy" id="2508295"/>
    <lineage>
        <taxon>Bacteria</taxon>
        <taxon>Pseudomonadati</taxon>
        <taxon>Pseudomonadota</taxon>
        <taxon>Betaproteobacteria</taxon>
        <taxon>Burkholderiales</taxon>
        <taxon>Burkholderiaceae</taxon>
        <taxon>Pandoraea</taxon>
    </lineage>
</organism>
<evidence type="ECO:0000256" key="1">
    <source>
        <dbReference type="SAM" id="MobiDB-lite"/>
    </source>
</evidence>
<sequence>MLGKLLSLAWRTFEAAGQDDFVIAHPMSAEVAARCDFVQKRQQIAPVRRRDRQAQLHRGRRSILRQPVLDFSGKRHDVAGVERAVVGVKSRLMLFGKQNVGGIPVGLRQRANRLIDDLPDDFLRFFCACDGGRDGRGVHVHAVVRRGNPRQMRTGGGWDGHKAVQWRGRRVELAQLPNQMTPAPIADGGRGLGAGSRALSGGGRPKVARQRLSQGARLGRRGRGTGARRGAGRHAERAGDGARRFPVLSRGCAGRDRIREVARAVRVAGGSGGNFGHWASEGTMIVCKEAECPLSSNARTFAWRDNAKICFDRRSAQVGSRVAGSLTNAYHRPAVPCRLARPHKKTPLTSAGFKQCPVGQHKAGHSGGSLLRQWAPAAASAPLPPPRIGRVIHTIAIISTNNTAEIQKMSFAPSMADCCVTNRSM</sequence>
<evidence type="ECO:0000313" key="2">
    <source>
        <dbReference type="EMBL" id="VVE14484.1"/>
    </source>
</evidence>
<gene>
    <name evidence="2" type="ORF">PAN31108_02797</name>
</gene>
<name>A0A5E4VTA7_9BURK</name>
<proteinExistence type="predicted"/>